<reference evidence="5 6" key="1">
    <citation type="submission" date="2019-08" db="EMBL/GenBank/DDBJ databases">
        <title>Whole genome of Aphis craccivora.</title>
        <authorList>
            <person name="Voronova N.V."/>
            <person name="Shulinski R.S."/>
            <person name="Bandarenka Y.V."/>
            <person name="Zhorov D.G."/>
            <person name="Warner D."/>
        </authorList>
    </citation>
    <scope>NUCLEOTIDE SEQUENCE [LARGE SCALE GENOMIC DNA]</scope>
    <source>
        <strain evidence="5">180601</strain>
        <tissue evidence="5">Whole Body</tissue>
    </source>
</reference>
<dbReference type="GO" id="GO:0016020">
    <property type="term" value="C:membrane"/>
    <property type="evidence" value="ECO:0007669"/>
    <property type="project" value="UniProtKB-SubCell"/>
</dbReference>
<protein>
    <recommendedName>
        <fullName evidence="7">Protein eyes shut</fullName>
    </recommendedName>
</protein>
<organism evidence="5 6">
    <name type="scientific">Aphis craccivora</name>
    <name type="common">Cowpea aphid</name>
    <dbReference type="NCBI Taxonomy" id="307492"/>
    <lineage>
        <taxon>Eukaryota</taxon>
        <taxon>Metazoa</taxon>
        <taxon>Ecdysozoa</taxon>
        <taxon>Arthropoda</taxon>
        <taxon>Hexapoda</taxon>
        <taxon>Insecta</taxon>
        <taxon>Pterygota</taxon>
        <taxon>Neoptera</taxon>
        <taxon>Paraneoptera</taxon>
        <taxon>Hemiptera</taxon>
        <taxon>Sternorrhyncha</taxon>
        <taxon>Aphidomorpha</taxon>
        <taxon>Aphidoidea</taxon>
        <taxon>Aphididae</taxon>
        <taxon>Aphidini</taxon>
        <taxon>Aphis</taxon>
        <taxon>Aphis</taxon>
    </lineage>
</organism>
<evidence type="ECO:0000259" key="3">
    <source>
        <dbReference type="PROSITE" id="PS50025"/>
    </source>
</evidence>
<dbReference type="PROSITE" id="PS00022">
    <property type="entry name" value="EGF_1"/>
    <property type="match status" value="2"/>
</dbReference>
<dbReference type="Pfam" id="PF00008">
    <property type="entry name" value="EGF"/>
    <property type="match status" value="1"/>
</dbReference>
<proteinExistence type="predicted"/>
<feature type="domain" description="Laminin G" evidence="3">
    <location>
        <begin position="1"/>
        <end position="163"/>
    </location>
</feature>
<dbReference type="PROSITE" id="PS50026">
    <property type="entry name" value="EGF_3"/>
    <property type="match status" value="2"/>
</dbReference>
<comment type="caution">
    <text evidence="2">Lacks conserved residue(s) required for the propagation of feature annotation.</text>
</comment>
<dbReference type="PANTHER" id="PTHR15036">
    <property type="entry name" value="PIKACHURIN-LIKE PROTEIN"/>
    <property type="match status" value="1"/>
</dbReference>
<evidence type="ECO:0000256" key="1">
    <source>
        <dbReference type="ARBA" id="ARBA00023157"/>
    </source>
</evidence>
<dbReference type="PROSITE" id="PS50025">
    <property type="entry name" value="LAM_G_DOMAIN"/>
    <property type="match status" value="2"/>
</dbReference>
<dbReference type="CDD" id="cd00110">
    <property type="entry name" value="LamG"/>
    <property type="match status" value="2"/>
</dbReference>
<dbReference type="OrthoDB" id="283575at2759"/>
<dbReference type="CDD" id="cd00054">
    <property type="entry name" value="EGF_CA"/>
    <property type="match status" value="1"/>
</dbReference>
<feature type="domain" description="Laminin G" evidence="3">
    <location>
        <begin position="240"/>
        <end position="424"/>
    </location>
</feature>
<dbReference type="AlphaFoldDB" id="A0A6G0ZN65"/>
<dbReference type="Gene3D" id="2.10.25.10">
    <property type="entry name" value="Laminin"/>
    <property type="match status" value="2"/>
</dbReference>
<evidence type="ECO:0000259" key="4">
    <source>
        <dbReference type="PROSITE" id="PS50026"/>
    </source>
</evidence>
<dbReference type="InterPro" id="IPR000742">
    <property type="entry name" value="EGF"/>
</dbReference>
<feature type="domain" description="EGF-like" evidence="4">
    <location>
        <begin position="159"/>
        <end position="196"/>
    </location>
</feature>
<name>A0A6G0ZN65_APHCR</name>
<keyword evidence="6" id="KW-1185">Reference proteome</keyword>
<dbReference type="SMART" id="SM00181">
    <property type="entry name" value="EGF"/>
    <property type="match status" value="2"/>
</dbReference>
<dbReference type="InterPro" id="IPR013320">
    <property type="entry name" value="ConA-like_dom_sf"/>
</dbReference>
<keyword evidence="2" id="KW-0245">EGF-like domain</keyword>
<dbReference type="Gene3D" id="2.60.120.200">
    <property type="match status" value="2"/>
</dbReference>
<dbReference type="SUPFAM" id="SSF49899">
    <property type="entry name" value="Concanavalin A-like lectins/glucanases"/>
    <property type="match status" value="2"/>
</dbReference>
<accession>A0A6G0ZN65</accession>
<dbReference type="SMART" id="SM00282">
    <property type="entry name" value="LamG"/>
    <property type="match status" value="1"/>
</dbReference>
<comment type="caution">
    <text evidence="5">The sequence shown here is derived from an EMBL/GenBank/DDBJ whole genome shotgun (WGS) entry which is preliminary data.</text>
</comment>
<dbReference type="InterPro" id="IPR050372">
    <property type="entry name" value="Neurexin-related_CASP"/>
</dbReference>
<gene>
    <name evidence="5" type="ORF">FWK35_00002206</name>
</gene>
<feature type="disulfide bond" evidence="2">
    <location>
        <begin position="206"/>
        <end position="223"/>
    </location>
</feature>
<evidence type="ECO:0000313" key="5">
    <source>
        <dbReference type="EMBL" id="KAF0772923.1"/>
    </source>
</evidence>
<dbReference type="PANTHER" id="PTHR15036:SF85">
    <property type="entry name" value="SP2353, ISOFORM A"/>
    <property type="match status" value="1"/>
</dbReference>
<evidence type="ECO:0008006" key="7">
    <source>
        <dbReference type="Google" id="ProtNLM"/>
    </source>
</evidence>
<dbReference type="InterPro" id="IPR001791">
    <property type="entry name" value="Laminin_G"/>
</dbReference>
<dbReference type="Proteomes" id="UP000478052">
    <property type="component" value="Unassembled WGS sequence"/>
</dbReference>
<dbReference type="PROSITE" id="PS01186">
    <property type="entry name" value="EGF_2"/>
    <property type="match status" value="1"/>
</dbReference>
<dbReference type="EMBL" id="VUJU01000117">
    <property type="protein sequence ID" value="KAF0772923.1"/>
    <property type="molecule type" value="Genomic_DNA"/>
</dbReference>
<feature type="domain" description="EGF-like" evidence="4">
    <location>
        <begin position="197"/>
        <end position="235"/>
    </location>
</feature>
<feature type="disulfide bond" evidence="2">
    <location>
        <begin position="225"/>
        <end position="234"/>
    </location>
</feature>
<evidence type="ECO:0000313" key="6">
    <source>
        <dbReference type="Proteomes" id="UP000478052"/>
    </source>
</evidence>
<keyword evidence="1 2" id="KW-1015">Disulfide bond</keyword>
<sequence>MINSLNEMGETRRQDDVLVVRSGRVLTLSEWHSVRVGRYRRKLYLWVDGMVNYAVLQPSEGISNFDNLIYFGFPNLSEEYEILGFAYHRLILNYIILSEIIGFRIDLGGLPDLSRMPPGSTAGLPVPFAGCIRRLSIDYETIPLNYSSIAAGRNIADCDGTPCGGDLCHHGGSCWLDMDMKPHCHCLQEFTGDSCNKQAPCTEFKCQNKGHCVSESGNTSFVCKCPPGWDGPFCTKELPTGPPLFKGHGYLVLSKLSSLTKREGNDEATVDNETQFISVNFSTVYNNGLLIWTSQEEWYMGLGIINGLMTVTWAQNYKRPNKLTAPMSNITNSEWHTVRLNVTKSDITLELDDWISDPYNHNIDSFDLNDNIIYLGGVPEEKFFLNNKQELFKNNFRGCIEQLTVQENVITDFKHYESVNVDVCDTW</sequence>
<dbReference type="Pfam" id="PF02210">
    <property type="entry name" value="Laminin_G_2"/>
    <property type="match status" value="1"/>
</dbReference>
<evidence type="ECO:0000256" key="2">
    <source>
        <dbReference type="PROSITE-ProRule" id="PRU00076"/>
    </source>
</evidence>
<feature type="disulfide bond" evidence="2">
    <location>
        <begin position="186"/>
        <end position="195"/>
    </location>
</feature>